<dbReference type="AlphaFoldDB" id="A0A845LBY8"/>
<name>A0A845LBY8_9FIRM</name>
<dbReference type="PANTHER" id="PTHR10724">
    <property type="entry name" value="30S RIBOSOMAL PROTEIN S1"/>
    <property type="match status" value="1"/>
</dbReference>
<dbReference type="PANTHER" id="PTHR10724:SF7">
    <property type="entry name" value="SMALL RIBOSOMAL SUBUNIT PROTEIN BS1C"/>
    <property type="match status" value="1"/>
</dbReference>
<proteinExistence type="inferred from homology"/>
<evidence type="ECO:0000256" key="1">
    <source>
        <dbReference type="ARBA" id="ARBA00006767"/>
    </source>
</evidence>
<reference evidence="5 6" key="1">
    <citation type="submission" date="2020-01" db="EMBL/GenBank/DDBJ databases">
        <title>Whole-genome sequence of Heliobacterium undosum DSM 13378.</title>
        <authorList>
            <person name="Kyndt J.A."/>
            <person name="Meyer T.E."/>
        </authorList>
    </citation>
    <scope>NUCLEOTIDE SEQUENCE [LARGE SCALE GENOMIC DNA]</scope>
    <source>
        <strain evidence="5 6">DSM 13378</strain>
    </source>
</reference>
<dbReference type="GO" id="GO:0003729">
    <property type="term" value="F:mRNA binding"/>
    <property type="evidence" value="ECO:0007669"/>
    <property type="project" value="TreeGrafter"/>
</dbReference>
<dbReference type="Pfam" id="PF00575">
    <property type="entry name" value="S1"/>
    <property type="match status" value="1"/>
</dbReference>
<dbReference type="InterPro" id="IPR012340">
    <property type="entry name" value="NA-bd_OB-fold"/>
</dbReference>
<gene>
    <name evidence="5" type="ORF">GTO91_15885</name>
</gene>
<dbReference type="SMART" id="SM00316">
    <property type="entry name" value="S1"/>
    <property type="match status" value="2"/>
</dbReference>
<evidence type="ECO:0000256" key="2">
    <source>
        <dbReference type="ARBA" id="ARBA00022980"/>
    </source>
</evidence>
<accession>A0A845LBY8</accession>
<dbReference type="PROSITE" id="PS50126">
    <property type="entry name" value="S1"/>
    <property type="match status" value="1"/>
</dbReference>
<dbReference type="GO" id="GO:0003735">
    <property type="term" value="F:structural constituent of ribosome"/>
    <property type="evidence" value="ECO:0007669"/>
    <property type="project" value="TreeGrafter"/>
</dbReference>
<dbReference type="InterPro" id="IPR050437">
    <property type="entry name" value="Ribos_protein_bS1-like"/>
</dbReference>
<dbReference type="Gene3D" id="2.40.50.140">
    <property type="entry name" value="Nucleic acid-binding proteins"/>
    <property type="match status" value="1"/>
</dbReference>
<dbReference type="RefSeq" id="WP_161259708.1">
    <property type="nucleotide sequence ID" value="NZ_WXEY01000027.1"/>
</dbReference>
<keyword evidence="2" id="KW-0689">Ribosomal protein</keyword>
<dbReference type="EMBL" id="WXEY01000027">
    <property type="protein sequence ID" value="MZP31188.1"/>
    <property type="molecule type" value="Genomic_DNA"/>
</dbReference>
<dbReference type="OrthoDB" id="9810507at2"/>
<evidence type="ECO:0000259" key="4">
    <source>
        <dbReference type="PROSITE" id="PS50126"/>
    </source>
</evidence>
<dbReference type="GO" id="GO:0022627">
    <property type="term" value="C:cytosolic small ribosomal subunit"/>
    <property type="evidence" value="ECO:0007669"/>
    <property type="project" value="TreeGrafter"/>
</dbReference>
<dbReference type="GO" id="GO:0006412">
    <property type="term" value="P:translation"/>
    <property type="evidence" value="ECO:0007669"/>
    <property type="project" value="TreeGrafter"/>
</dbReference>
<organism evidence="5 6">
    <name type="scientific">Heliomicrobium undosum</name>
    <dbReference type="NCBI Taxonomy" id="121734"/>
    <lineage>
        <taxon>Bacteria</taxon>
        <taxon>Bacillati</taxon>
        <taxon>Bacillota</taxon>
        <taxon>Clostridia</taxon>
        <taxon>Eubacteriales</taxon>
        <taxon>Heliobacteriaceae</taxon>
        <taxon>Heliomicrobium</taxon>
    </lineage>
</organism>
<feature type="domain" description="S1 motif" evidence="4">
    <location>
        <begin position="137"/>
        <end position="205"/>
    </location>
</feature>
<dbReference type="Proteomes" id="UP000463470">
    <property type="component" value="Unassembled WGS sequence"/>
</dbReference>
<keyword evidence="3" id="KW-0687">Ribonucleoprotein</keyword>
<evidence type="ECO:0000256" key="3">
    <source>
        <dbReference type="ARBA" id="ARBA00023274"/>
    </source>
</evidence>
<evidence type="ECO:0000313" key="6">
    <source>
        <dbReference type="Proteomes" id="UP000463470"/>
    </source>
</evidence>
<dbReference type="CDD" id="cd00164">
    <property type="entry name" value="S1_like"/>
    <property type="match status" value="1"/>
</dbReference>
<comment type="similarity">
    <text evidence="1">Belongs to the bacterial ribosomal protein bS1 family.</text>
</comment>
<sequence length="291" mass="33044">MTTSNLITMFRPEGFSYEHSRPAESAWVEIYRAKQNDMIVQALAGGIEKHRMPVRKDGKIEETEQPCLIALPGDDIKVIIPMHLSGMTRERDLQQLVGAKVAFSVIAVDRESGLVVGSRLGALEKMAERTWKELKVGAIRDAVVRKVNRVQAYLDLGGVYVWLKPQDAGHTYIPDMRDSFKVGDVVRVHVTELDREKQSVKVSLKPLVEDPWNHVTRRYLVKGKYHARVTKTMETGFLVTLACGVTAFVPHPRHRRLMIGDELVVQIRKIDPQERRIWAVVPNPNRGGQRK</sequence>
<keyword evidence="6" id="KW-1185">Reference proteome</keyword>
<evidence type="ECO:0000313" key="5">
    <source>
        <dbReference type="EMBL" id="MZP31188.1"/>
    </source>
</evidence>
<comment type="caution">
    <text evidence="5">The sequence shown here is derived from an EMBL/GenBank/DDBJ whole genome shotgun (WGS) entry which is preliminary data.</text>
</comment>
<dbReference type="InterPro" id="IPR003029">
    <property type="entry name" value="S1_domain"/>
</dbReference>
<protein>
    <submittedName>
        <fullName evidence="5">S1 RNA-binding domain-containing protein</fullName>
    </submittedName>
</protein>
<dbReference type="SUPFAM" id="SSF50249">
    <property type="entry name" value="Nucleic acid-binding proteins"/>
    <property type="match status" value="1"/>
</dbReference>